<dbReference type="EMBL" id="BPVZ01000056">
    <property type="protein sequence ID" value="GKV21090.1"/>
    <property type="molecule type" value="Genomic_DNA"/>
</dbReference>
<protein>
    <submittedName>
        <fullName evidence="2">Uncharacterized protein</fullName>
    </submittedName>
</protein>
<feature type="region of interest" description="Disordered" evidence="1">
    <location>
        <begin position="1"/>
        <end position="20"/>
    </location>
</feature>
<gene>
    <name evidence="2" type="ORF">SLEP1_g31107</name>
</gene>
<reference evidence="2 3" key="1">
    <citation type="journal article" date="2021" name="Commun. Biol.">
        <title>The genome of Shorea leprosula (Dipterocarpaceae) highlights the ecological relevance of drought in aseasonal tropical rainforests.</title>
        <authorList>
            <person name="Ng K.K.S."/>
            <person name="Kobayashi M.J."/>
            <person name="Fawcett J.A."/>
            <person name="Hatakeyama M."/>
            <person name="Paape T."/>
            <person name="Ng C.H."/>
            <person name="Ang C.C."/>
            <person name="Tnah L.H."/>
            <person name="Lee C.T."/>
            <person name="Nishiyama T."/>
            <person name="Sese J."/>
            <person name="O'Brien M.J."/>
            <person name="Copetti D."/>
            <person name="Mohd Noor M.I."/>
            <person name="Ong R.C."/>
            <person name="Putra M."/>
            <person name="Sireger I.Z."/>
            <person name="Indrioko S."/>
            <person name="Kosugi Y."/>
            <person name="Izuno A."/>
            <person name="Isagi Y."/>
            <person name="Lee S.L."/>
            <person name="Shimizu K.K."/>
        </authorList>
    </citation>
    <scope>NUCLEOTIDE SEQUENCE [LARGE SCALE GENOMIC DNA]</scope>
    <source>
        <strain evidence="2">214</strain>
    </source>
</reference>
<proteinExistence type="predicted"/>
<evidence type="ECO:0000313" key="2">
    <source>
        <dbReference type="EMBL" id="GKV21090.1"/>
    </source>
</evidence>
<accession>A0AAV5KAV4</accession>
<evidence type="ECO:0000256" key="1">
    <source>
        <dbReference type="SAM" id="MobiDB-lite"/>
    </source>
</evidence>
<keyword evidence="3" id="KW-1185">Reference proteome</keyword>
<comment type="caution">
    <text evidence="2">The sequence shown here is derived from an EMBL/GenBank/DDBJ whole genome shotgun (WGS) entry which is preliminary data.</text>
</comment>
<organism evidence="2 3">
    <name type="scientific">Rubroshorea leprosula</name>
    <dbReference type="NCBI Taxonomy" id="152421"/>
    <lineage>
        <taxon>Eukaryota</taxon>
        <taxon>Viridiplantae</taxon>
        <taxon>Streptophyta</taxon>
        <taxon>Embryophyta</taxon>
        <taxon>Tracheophyta</taxon>
        <taxon>Spermatophyta</taxon>
        <taxon>Magnoliopsida</taxon>
        <taxon>eudicotyledons</taxon>
        <taxon>Gunneridae</taxon>
        <taxon>Pentapetalae</taxon>
        <taxon>rosids</taxon>
        <taxon>malvids</taxon>
        <taxon>Malvales</taxon>
        <taxon>Dipterocarpaceae</taxon>
        <taxon>Rubroshorea</taxon>
    </lineage>
</organism>
<sequence length="36" mass="3533">MKALKRGAYEGEGRSAASDELEGAAALARAGAGALI</sequence>
<dbReference type="AlphaFoldDB" id="A0AAV5KAV4"/>
<dbReference type="Proteomes" id="UP001054252">
    <property type="component" value="Unassembled WGS sequence"/>
</dbReference>
<evidence type="ECO:0000313" key="3">
    <source>
        <dbReference type="Proteomes" id="UP001054252"/>
    </source>
</evidence>
<name>A0AAV5KAV4_9ROSI</name>